<dbReference type="PANTHER" id="PTHR23048:SF13">
    <property type="entry name" value="EF-HAND DOMAIN-CONTAINING PROTEIN"/>
    <property type="match status" value="1"/>
</dbReference>
<dbReference type="EMBL" id="KN716260">
    <property type="protein sequence ID" value="KJH48654.1"/>
    <property type="molecule type" value="Genomic_DNA"/>
</dbReference>
<sequence length="141" mass="16243">MEAVEEMFKLYDTKGDRKIAASQIGNCLRSVYLQPTEALVQRMTHQWKEHPEARISIEEFMPIYQNVKKEVDKSPNTEQFQSLLSHFDREGSGTVMVADLRHMLQNAGERMSSHEVDTLLGNLEIIDGKVLINDFVRMIMS</sequence>
<dbReference type="FunFam" id="1.10.238.10:FF:000178">
    <property type="entry name" value="Calmodulin-2 A"/>
    <property type="match status" value="1"/>
</dbReference>
<dbReference type="AlphaFoldDB" id="A0A0D8XY03"/>
<reference evidence="4" key="2">
    <citation type="journal article" date="2016" name="Sci. Rep.">
        <title>Dictyocaulus viviparus genome, variome and transcriptome elucidate lungworm biology and support future intervention.</title>
        <authorList>
            <person name="McNulty S.N."/>
            <person name="Strube C."/>
            <person name="Rosa B.A."/>
            <person name="Martin J.C."/>
            <person name="Tyagi R."/>
            <person name="Choi Y.J."/>
            <person name="Wang Q."/>
            <person name="Hallsworth Pepin K."/>
            <person name="Zhang X."/>
            <person name="Ozersky P."/>
            <person name="Wilson R.K."/>
            <person name="Sternberg P.W."/>
            <person name="Gasser R.B."/>
            <person name="Mitreva M."/>
        </authorList>
    </citation>
    <scope>NUCLEOTIDE SEQUENCE [LARGE SCALE GENOMIC DNA]</scope>
    <source>
        <strain evidence="4">HannoverDv2000</strain>
    </source>
</reference>
<evidence type="ECO:0000313" key="3">
    <source>
        <dbReference type="EMBL" id="KJH48654.1"/>
    </source>
</evidence>
<dbReference type="InterPro" id="IPR011992">
    <property type="entry name" value="EF-hand-dom_pair"/>
</dbReference>
<proteinExistence type="predicted"/>
<dbReference type="PANTHER" id="PTHR23048">
    <property type="entry name" value="MYOSIN LIGHT CHAIN 1, 3"/>
    <property type="match status" value="1"/>
</dbReference>
<dbReference type="PROSITE" id="PS50222">
    <property type="entry name" value="EF_HAND_2"/>
    <property type="match status" value="2"/>
</dbReference>
<dbReference type="Gene3D" id="1.10.238.10">
    <property type="entry name" value="EF-hand"/>
    <property type="match status" value="2"/>
</dbReference>
<organism evidence="3 4">
    <name type="scientific">Dictyocaulus viviparus</name>
    <name type="common">Bovine lungworm</name>
    <dbReference type="NCBI Taxonomy" id="29172"/>
    <lineage>
        <taxon>Eukaryota</taxon>
        <taxon>Metazoa</taxon>
        <taxon>Ecdysozoa</taxon>
        <taxon>Nematoda</taxon>
        <taxon>Chromadorea</taxon>
        <taxon>Rhabditida</taxon>
        <taxon>Rhabditina</taxon>
        <taxon>Rhabditomorpha</taxon>
        <taxon>Strongyloidea</taxon>
        <taxon>Metastrongylidae</taxon>
        <taxon>Dictyocaulus</taxon>
    </lineage>
</organism>
<gene>
    <name evidence="3" type="ORF">DICVIV_05213</name>
</gene>
<evidence type="ECO:0000259" key="2">
    <source>
        <dbReference type="PROSITE" id="PS50222"/>
    </source>
</evidence>
<keyword evidence="1" id="KW-0677">Repeat</keyword>
<dbReference type="SUPFAM" id="SSF47473">
    <property type="entry name" value="EF-hand"/>
    <property type="match status" value="1"/>
</dbReference>
<accession>A0A0D8XY03</accession>
<dbReference type="OrthoDB" id="5959761at2759"/>
<dbReference type="STRING" id="29172.A0A0D8XY03"/>
<dbReference type="Proteomes" id="UP000053766">
    <property type="component" value="Unassembled WGS sequence"/>
</dbReference>
<dbReference type="InterPro" id="IPR002048">
    <property type="entry name" value="EF_hand_dom"/>
</dbReference>
<protein>
    <submittedName>
        <fullName evidence="3">EF hand</fullName>
    </submittedName>
</protein>
<name>A0A0D8XY03_DICVI</name>
<dbReference type="GO" id="GO:0005509">
    <property type="term" value="F:calcium ion binding"/>
    <property type="evidence" value="ECO:0007669"/>
    <property type="project" value="InterPro"/>
</dbReference>
<feature type="domain" description="EF-hand" evidence="2">
    <location>
        <begin position="1"/>
        <end position="34"/>
    </location>
</feature>
<keyword evidence="4" id="KW-1185">Reference proteome</keyword>
<feature type="domain" description="EF-hand" evidence="2">
    <location>
        <begin position="75"/>
        <end position="110"/>
    </location>
</feature>
<dbReference type="InterPro" id="IPR050230">
    <property type="entry name" value="CALM/Myosin/TropC-like"/>
</dbReference>
<evidence type="ECO:0000313" key="4">
    <source>
        <dbReference type="Proteomes" id="UP000053766"/>
    </source>
</evidence>
<dbReference type="Pfam" id="PF13833">
    <property type="entry name" value="EF-hand_8"/>
    <property type="match status" value="1"/>
</dbReference>
<reference evidence="3 4" key="1">
    <citation type="submission" date="2013-11" db="EMBL/GenBank/DDBJ databases">
        <title>Draft genome of the bovine lungworm Dictyocaulus viviparus.</title>
        <authorList>
            <person name="Mitreva M."/>
        </authorList>
    </citation>
    <scope>NUCLEOTIDE SEQUENCE [LARGE SCALE GENOMIC DNA]</scope>
    <source>
        <strain evidence="3 4">HannoverDv2000</strain>
    </source>
</reference>
<dbReference type="GO" id="GO:0016460">
    <property type="term" value="C:myosin II complex"/>
    <property type="evidence" value="ECO:0007669"/>
    <property type="project" value="TreeGrafter"/>
</dbReference>
<evidence type="ECO:0000256" key="1">
    <source>
        <dbReference type="ARBA" id="ARBA00022737"/>
    </source>
</evidence>